<evidence type="ECO:0000256" key="2">
    <source>
        <dbReference type="ARBA" id="ARBA00022490"/>
    </source>
</evidence>
<feature type="compositionally biased region" description="Polar residues" evidence="10">
    <location>
        <begin position="1"/>
        <end position="10"/>
    </location>
</feature>
<dbReference type="Gene3D" id="3.30.40.10">
    <property type="entry name" value="Zinc/RING finger domain, C3HC4 (zinc finger)"/>
    <property type="match status" value="1"/>
</dbReference>
<dbReference type="PANTHER" id="PTHR12673">
    <property type="entry name" value="FACIOGENITAL DYSPLASIA PROTEIN"/>
    <property type="match status" value="1"/>
</dbReference>
<reference evidence="14 15" key="1">
    <citation type="journal article" date="2017" name="Curr. Biol.">
        <title>Genome architecture and evolution of a unichromosomal asexual nematode.</title>
        <authorList>
            <person name="Fradin H."/>
            <person name="Zegar C."/>
            <person name="Gutwein M."/>
            <person name="Lucas J."/>
            <person name="Kovtun M."/>
            <person name="Corcoran D."/>
            <person name="Baugh L.R."/>
            <person name="Kiontke K."/>
            <person name="Gunsalus K."/>
            <person name="Fitch D.H."/>
            <person name="Piano F."/>
        </authorList>
    </citation>
    <scope>NUCLEOTIDE SEQUENCE [LARGE SCALE GENOMIC DNA]</scope>
    <source>
        <strain evidence="14">PF1309</strain>
    </source>
</reference>
<feature type="compositionally biased region" description="Low complexity" evidence="10">
    <location>
        <begin position="705"/>
        <end position="717"/>
    </location>
</feature>
<feature type="domain" description="PH" evidence="11">
    <location>
        <begin position="539"/>
        <end position="639"/>
    </location>
</feature>
<feature type="domain" description="DH" evidence="12">
    <location>
        <begin position="312"/>
        <end position="511"/>
    </location>
</feature>
<feature type="compositionally biased region" description="Polar residues" evidence="10">
    <location>
        <begin position="259"/>
        <end position="274"/>
    </location>
</feature>
<evidence type="ECO:0000256" key="5">
    <source>
        <dbReference type="ARBA" id="ARBA00022771"/>
    </source>
</evidence>
<dbReference type="GO" id="GO:0007010">
    <property type="term" value="P:cytoskeleton organization"/>
    <property type="evidence" value="ECO:0007669"/>
    <property type="project" value="TreeGrafter"/>
</dbReference>
<dbReference type="Gene3D" id="1.20.900.10">
    <property type="entry name" value="Dbl homology (DH) domain"/>
    <property type="match status" value="1"/>
</dbReference>
<dbReference type="Pfam" id="PF00621">
    <property type="entry name" value="RhoGEF"/>
    <property type="match status" value="1"/>
</dbReference>
<evidence type="ECO:0000256" key="4">
    <source>
        <dbReference type="ARBA" id="ARBA00022723"/>
    </source>
</evidence>
<dbReference type="InterPro" id="IPR011011">
    <property type="entry name" value="Znf_FYVE_PHD"/>
</dbReference>
<dbReference type="InterPro" id="IPR017455">
    <property type="entry name" value="Znf_FYVE-rel"/>
</dbReference>
<dbReference type="SMART" id="SM00233">
    <property type="entry name" value="PH"/>
    <property type="match status" value="2"/>
</dbReference>
<dbReference type="InterPro" id="IPR001849">
    <property type="entry name" value="PH_domain"/>
</dbReference>
<dbReference type="PROSITE" id="PS50010">
    <property type="entry name" value="DH_2"/>
    <property type="match status" value="1"/>
</dbReference>
<dbReference type="InterPro" id="IPR013083">
    <property type="entry name" value="Znf_RING/FYVE/PHD"/>
</dbReference>
<feature type="compositionally biased region" description="Polar residues" evidence="10">
    <location>
        <begin position="189"/>
        <end position="203"/>
    </location>
</feature>
<evidence type="ECO:0000259" key="12">
    <source>
        <dbReference type="PROSITE" id="PS50010"/>
    </source>
</evidence>
<evidence type="ECO:0000256" key="7">
    <source>
        <dbReference type="ARBA" id="ARBA00023212"/>
    </source>
</evidence>
<keyword evidence="7" id="KW-0206">Cytoskeleton</keyword>
<organism evidence="14 15">
    <name type="scientific">Diploscapter pachys</name>
    <dbReference type="NCBI Taxonomy" id="2018661"/>
    <lineage>
        <taxon>Eukaryota</taxon>
        <taxon>Metazoa</taxon>
        <taxon>Ecdysozoa</taxon>
        <taxon>Nematoda</taxon>
        <taxon>Chromadorea</taxon>
        <taxon>Rhabditida</taxon>
        <taxon>Rhabditina</taxon>
        <taxon>Rhabditomorpha</taxon>
        <taxon>Rhabditoidea</taxon>
        <taxon>Rhabditidae</taxon>
        <taxon>Diploscapter</taxon>
    </lineage>
</organism>
<dbReference type="InterPro" id="IPR000219">
    <property type="entry name" value="DH_dom"/>
</dbReference>
<dbReference type="InterPro" id="IPR035899">
    <property type="entry name" value="DBL_dom_sf"/>
</dbReference>
<evidence type="ECO:0000259" key="11">
    <source>
        <dbReference type="PROSITE" id="PS50003"/>
    </source>
</evidence>
<dbReference type="InterPro" id="IPR011993">
    <property type="entry name" value="PH-like_dom_sf"/>
</dbReference>
<feature type="compositionally biased region" description="Pro residues" evidence="10">
    <location>
        <begin position="81"/>
        <end position="93"/>
    </location>
</feature>
<dbReference type="SUPFAM" id="SSF48065">
    <property type="entry name" value="DBL homology domain (DH-domain)"/>
    <property type="match status" value="1"/>
</dbReference>
<keyword evidence="9" id="KW-0175">Coiled coil</keyword>
<evidence type="ECO:0008006" key="16">
    <source>
        <dbReference type="Google" id="ProtNLM"/>
    </source>
</evidence>
<evidence type="ECO:0000256" key="10">
    <source>
        <dbReference type="SAM" id="MobiDB-lite"/>
    </source>
</evidence>
<feature type="domain" description="FYVE-type" evidence="13">
    <location>
        <begin position="765"/>
        <end position="814"/>
    </location>
</feature>
<dbReference type="SMART" id="SM00064">
    <property type="entry name" value="FYVE"/>
    <property type="match status" value="1"/>
</dbReference>
<dbReference type="SUPFAM" id="SSF50729">
    <property type="entry name" value="PH domain-like"/>
    <property type="match status" value="2"/>
</dbReference>
<dbReference type="AlphaFoldDB" id="A0A2A2JSC7"/>
<proteinExistence type="predicted"/>
<evidence type="ECO:0000256" key="1">
    <source>
        <dbReference type="ARBA" id="ARBA00004245"/>
    </source>
</evidence>
<dbReference type="OrthoDB" id="245697at2759"/>
<gene>
    <name evidence="14" type="ORF">WR25_01665</name>
</gene>
<dbReference type="Proteomes" id="UP000218231">
    <property type="component" value="Unassembled WGS sequence"/>
</dbReference>
<feature type="compositionally biased region" description="Low complexity" evidence="10">
    <location>
        <begin position="276"/>
        <end position="294"/>
    </location>
</feature>
<accession>A0A2A2JSC7</accession>
<feature type="region of interest" description="Disordered" evidence="10">
    <location>
        <begin position="226"/>
        <end position="307"/>
    </location>
</feature>
<dbReference type="Pfam" id="PF01363">
    <property type="entry name" value="FYVE"/>
    <property type="match status" value="1"/>
</dbReference>
<dbReference type="EMBL" id="LIAE01010252">
    <property type="protein sequence ID" value="PAV64570.1"/>
    <property type="molecule type" value="Genomic_DNA"/>
</dbReference>
<dbReference type="PROSITE" id="PS50178">
    <property type="entry name" value="ZF_FYVE"/>
    <property type="match status" value="1"/>
</dbReference>
<keyword evidence="2" id="KW-0963">Cytoplasm</keyword>
<dbReference type="InterPro" id="IPR000306">
    <property type="entry name" value="Znf_FYVE"/>
</dbReference>
<keyword evidence="15" id="KW-1185">Reference proteome</keyword>
<feature type="domain" description="PH" evidence="11">
    <location>
        <begin position="937"/>
        <end position="977"/>
    </location>
</feature>
<dbReference type="GO" id="GO:0005856">
    <property type="term" value="C:cytoskeleton"/>
    <property type="evidence" value="ECO:0007669"/>
    <property type="project" value="UniProtKB-SubCell"/>
</dbReference>
<feature type="compositionally biased region" description="Polar residues" evidence="10">
    <location>
        <begin position="162"/>
        <end position="174"/>
    </location>
</feature>
<evidence type="ECO:0000256" key="6">
    <source>
        <dbReference type="ARBA" id="ARBA00022833"/>
    </source>
</evidence>
<feature type="compositionally biased region" description="Basic and acidic residues" evidence="10">
    <location>
        <begin position="11"/>
        <end position="21"/>
    </location>
</feature>
<feature type="region of interest" description="Disordered" evidence="10">
    <location>
        <begin position="1"/>
        <end position="203"/>
    </location>
</feature>
<dbReference type="PANTHER" id="PTHR12673:SF271">
    <property type="entry name" value="FYVE, RHOGEF AND PH DOMAIN-CONTAINING PROTEIN TAG-77"/>
    <property type="match status" value="1"/>
</dbReference>
<name>A0A2A2JSC7_9BILA</name>
<evidence type="ECO:0000313" key="14">
    <source>
        <dbReference type="EMBL" id="PAV64570.1"/>
    </source>
</evidence>
<protein>
    <recommendedName>
        <fullName evidence="16">FYVE, RhoGEF and PH domain-containing protein 6</fullName>
    </recommendedName>
</protein>
<keyword evidence="3" id="KW-0344">Guanine-nucleotide releasing factor</keyword>
<dbReference type="Gene3D" id="2.30.29.30">
    <property type="entry name" value="Pleckstrin-homology domain (PH domain)/Phosphotyrosine-binding domain (PTB)"/>
    <property type="match status" value="1"/>
</dbReference>
<feature type="compositionally biased region" description="Polar residues" evidence="10">
    <location>
        <begin position="132"/>
        <end position="155"/>
    </location>
</feature>
<dbReference type="STRING" id="2018661.A0A2A2JSC7"/>
<dbReference type="GO" id="GO:0008270">
    <property type="term" value="F:zinc ion binding"/>
    <property type="evidence" value="ECO:0007669"/>
    <property type="project" value="UniProtKB-KW"/>
</dbReference>
<sequence>MTSTQSSNHVNELRAKLEKLHPIGPRKSPAQERKLNNPSNQEQNHGKHPQWRSSSPLNSEPTSNANSNIVNGNGSNGTIPAPLPTRPPLPPKPAALRNNNHEPEQQSPSGNSTVRDKARMFESVVGLFGQQRGESVTSPAASSEPSTHSNVTSPVINRRVSRPTSLISANTSDSSPDDERDSQPRLSIDTFSGMDSINSRSSFNADPVLHNIIIEQLREKGLLIKSKIPPKRPPPPSQTAGSNSGGIPKDVGKLRPAKESSNNLSIEGGSSSRVESGASIASDRSSSLTSQSDDTVPDYNSGNPDEDKRLKQLHYAAAEFLLVQKNFVAYLEDMVEHYPSYIEQYGRTTMNKDLLTPHANGTDHVVVQIQKLLSQILPFHKLLQDEFNTAITNWNSENPKMADIIIKFSDILKSCTPFLLKKAQFVEEMSNLRRDNKDFDQATLSFEQHAFNRGSRGAIVQQLDQVHQNFMRYKILMLRYNNYLKEGSEEAEKGKRAVDKLEEIAQKVNKQMGLPSNEHLFQLYDRFQGQFDVFFPGRHLIREGEVLKQTRRDTQSRYLVLFTDCIWLCRIYSSIGSGGMFDMAKSYKLDIDKVSVECRQHEDYDRHLLLKSKAKSATLIFPSAKECQDWYRDIQMLYTERRKYKRRQSEAISRAKRNHTLPVILPSPSCDCTGECACEVRPPLGPIPDTELESTRQSALREESSSPASASSQEDVSIPNTPAEEITPINESSLSQPKKRVKKEDIVKPVWIPDDSSRTCLMEGCSTTFSLVHRRHHCRDCGWLICSQCKGKAPLLKYNFESQNVCPECYERIEAQYKSGTLFPQNKLSQSGDGRILLSVKKKNGTLERIDPSSLFSAPLHRGFRRRDIESRTSRGLIFGRVFVRTKKNQEIIRYAELADGLVLKFYKAEFDREPLERHIIHGFQLHETQIDGGTLFELTHQNQITTTDARQTSIMFRVESEKSAKRWSSALSQLLSLQ</sequence>
<feature type="coiled-coil region" evidence="9">
    <location>
        <begin position="484"/>
        <end position="511"/>
    </location>
</feature>
<evidence type="ECO:0000256" key="9">
    <source>
        <dbReference type="SAM" id="Coils"/>
    </source>
</evidence>
<evidence type="ECO:0000256" key="3">
    <source>
        <dbReference type="ARBA" id="ARBA00022658"/>
    </source>
</evidence>
<dbReference type="GO" id="GO:0005085">
    <property type="term" value="F:guanyl-nucleotide exchange factor activity"/>
    <property type="evidence" value="ECO:0007669"/>
    <property type="project" value="UniProtKB-KW"/>
</dbReference>
<keyword evidence="4" id="KW-0479">Metal-binding</keyword>
<dbReference type="SMART" id="SM00325">
    <property type="entry name" value="RhoGEF"/>
    <property type="match status" value="1"/>
</dbReference>
<keyword evidence="5 8" id="KW-0863">Zinc-finger</keyword>
<dbReference type="GO" id="GO:0005737">
    <property type="term" value="C:cytoplasm"/>
    <property type="evidence" value="ECO:0007669"/>
    <property type="project" value="TreeGrafter"/>
</dbReference>
<keyword evidence="6" id="KW-0862">Zinc</keyword>
<comment type="caution">
    <text evidence="14">The sequence shown here is derived from an EMBL/GenBank/DDBJ whole genome shotgun (WGS) entry which is preliminary data.</text>
</comment>
<comment type="subcellular location">
    <subcellularLocation>
        <location evidence="1">Cytoplasm</location>
        <location evidence="1">Cytoskeleton</location>
    </subcellularLocation>
</comment>
<feature type="compositionally biased region" description="Low complexity" evidence="10">
    <location>
        <begin position="63"/>
        <end position="77"/>
    </location>
</feature>
<evidence type="ECO:0000313" key="15">
    <source>
        <dbReference type="Proteomes" id="UP000218231"/>
    </source>
</evidence>
<evidence type="ECO:0000259" key="13">
    <source>
        <dbReference type="PROSITE" id="PS50178"/>
    </source>
</evidence>
<dbReference type="PROSITE" id="PS50003">
    <property type="entry name" value="PH_DOMAIN"/>
    <property type="match status" value="2"/>
</dbReference>
<feature type="region of interest" description="Disordered" evidence="10">
    <location>
        <begin position="687"/>
        <end position="740"/>
    </location>
</feature>
<dbReference type="InterPro" id="IPR051092">
    <property type="entry name" value="FYVE_RhoGEF_PH"/>
</dbReference>
<feature type="compositionally biased region" description="Polar residues" evidence="10">
    <location>
        <begin position="51"/>
        <end position="62"/>
    </location>
</feature>
<evidence type="ECO:0000256" key="8">
    <source>
        <dbReference type="PROSITE-ProRule" id="PRU00091"/>
    </source>
</evidence>
<dbReference type="SUPFAM" id="SSF57903">
    <property type="entry name" value="FYVE/PHD zinc finger"/>
    <property type="match status" value="1"/>
</dbReference>
<dbReference type="GO" id="GO:0046847">
    <property type="term" value="P:filopodium assembly"/>
    <property type="evidence" value="ECO:0007669"/>
    <property type="project" value="TreeGrafter"/>
</dbReference>